<accession>A0ACC0W8S8</accession>
<organism evidence="1 2">
    <name type="scientific">Peronosclerospora sorghi</name>
    <dbReference type="NCBI Taxonomy" id="230839"/>
    <lineage>
        <taxon>Eukaryota</taxon>
        <taxon>Sar</taxon>
        <taxon>Stramenopiles</taxon>
        <taxon>Oomycota</taxon>
        <taxon>Peronosporomycetes</taxon>
        <taxon>Peronosporales</taxon>
        <taxon>Peronosporaceae</taxon>
        <taxon>Peronosclerospora</taxon>
    </lineage>
</organism>
<gene>
    <name evidence="1" type="ORF">PsorP6_008495</name>
</gene>
<sequence>MWTIAEIATGKKQDAKMHVVGDADLALCGCGSSRDDEAELAAALLVVTGGQLLHRATLLRLLEAHMAARDRYYLTSSVLPSPFESAWAMLDRHGTDAHFIHMMGIPRRAFERLLAAFVPHYAIGSGEGRPGRPTLLAGHRSALAVTLQFYASNSDTKHLCSTLGCPPETLLRMLRRAEEALEVALSTLTDAEIYWSTAREQLRWASWIAESEPIVQRKFGFIDGKNFRVQEPSCAQTQNALCNGWLHSVLFTGTIAFGGDGCIIWMKHNCPGSWNDGDTSREFREKLLDPTATLQHIGVLDDTAFPVNGRMFGRIVTPLKDGDFLRAVAQGANEAEVERVNSAITSIRQAEEWGMGAVDRAFRRLLGLLPFDTVVRRRRLANIHHLYNLRVRTTSISQIRTVFQLHDEVEGHL</sequence>
<dbReference type="EMBL" id="CM047582">
    <property type="protein sequence ID" value="KAI9914847.1"/>
    <property type="molecule type" value="Genomic_DNA"/>
</dbReference>
<keyword evidence="2" id="KW-1185">Reference proteome</keyword>
<evidence type="ECO:0000313" key="2">
    <source>
        <dbReference type="Proteomes" id="UP001163321"/>
    </source>
</evidence>
<protein>
    <submittedName>
        <fullName evidence="1">Uncharacterized protein</fullName>
    </submittedName>
</protein>
<dbReference type="Proteomes" id="UP001163321">
    <property type="component" value="Chromosome 3"/>
</dbReference>
<proteinExistence type="predicted"/>
<name>A0ACC0W8S8_9STRA</name>
<evidence type="ECO:0000313" key="1">
    <source>
        <dbReference type="EMBL" id="KAI9914847.1"/>
    </source>
</evidence>
<reference evidence="1 2" key="1">
    <citation type="journal article" date="2022" name="bioRxiv">
        <title>The genome of the oomycete Peronosclerospora sorghi, a cosmopolitan pathogen of maize and sorghum, is inflated with dispersed pseudogenes.</title>
        <authorList>
            <person name="Fletcher K."/>
            <person name="Martin F."/>
            <person name="Isakeit T."/>
            <person name="Cavanaugh K."/>
            <person name="Magill C."/>
            <person name="Michelmore R."/>
        </authorList>
    </citation>
    <scope>NUCLEOTIDE SEQUENCE [LARGE SCALE GENOMIC DNA]</scope>
    <source>
        <strain evidence="1">P6</strain>
    </source>
</reference>
<comment type="caution">
    <text evidence="1">The sequence shown here is derived from an EMBL/GenBank/DDBJ whole genome shotgun (WGS) entry which is preliminary data.</text>
</comment>